<feature type="transmembrane region" description="Helical" evidence="1">
    <location>
        <begin position="45"/>
        <end position="67"/>
    </location>
</feature>
<dbReference type="RefSeq" id="WP_231003790.1">
    <property type="nucleotide sequence ID" value="NZ_JAJNEC010000004.1"/>
</dbReference>
<evidence type="ECO:0000256" key="1">
    <source>
        <dbReference type="SAM" id="Phobius"/>
    </source>
</evidence>
<comment type="caution">
    <text evidence="2">The sequence shown here is derived from an EMBL/GenBank/DDBJ whole genome shotgun (WGS) entry which is preliminary data.</text>
</comment>
<keyword evidence="1" id="KW-1133">Transmembrane helix</keyword>
<name>A0ABS8PPE2_9BACT</name>
<accession>A0ABS8PPE2</accession>
<sequence length="154" mass="17545">MQSLKHFTAEGNVYKMKPSYFLPIALIIVLPLLSFFILREGKYPVIGWLVLGFAILGFAGMISRSLIIDLNNQEIRAKAALLRPAVRIPLADFQNFELHQLKQGFFTTNTSLNICYLKDGKTRRALIAQGVTTRAMQRILNEIDEIINNYDSKR</sequence>
<evidence type="ECO:0000313" key="2">
    <source>
        <dbReference type="EMBL" id="MCD2422629.1"/>
    </source>
</evidence>
<proteinExistence type="predicted"/>
<gene>
    <name evidence="2" type="ORF">LQ567_07650</name>
</gene>
<evidence type="ECO:0008006" key="4">
    <source>
        <dbReference type="Google" id="ProtNLM"/>
    </source>
</evidence>
<dbReference type="EMBL" id="JAJNEC010000004">
    <property type="protein sequence ID" value="MCD2422629.1"/>
    <property type="molecule type" value="Genomic_DNA"/>
</dbReference>
<dbReference type="Proteomes" id="UP001199816">
    <property type="component" value="Unassembled WGS sequence"/>
</dbReference>
<feature type="transmembrane region" description="Helical" evidence="1">
    <location>
        <begin position="20"/>
        <end position="38"/>
    </location>
</feature>
<evidence type="ECO:0000313" key="3">
    <source>
        <dbReference type="Proteomes" id="UP001199816"/>
    </source>
</evidence>
<keyword evidence="1" id="KW-0812">Transmembrane</keyword>
<reference evidence="2 3" key="1">
    <citation type="submission" date="2021-11" db="EMBL/GenBank/DDBJ databases">
        <title>Genomic of Niabella pedocola.</title>
        <authorList>
            <person name="Wu T."/>
        </authorList>
    </citation>
    <scope>NUCLEOTIDE SEQUENCE [LARGE SCALE GENOMIC DNA]</scope>
    <source>
        <strain evidence="2 3">JCM 31011</strain>
    </source>
</reference>
<organism evidence="2 3">
    <name type="scientific">Niabella pedocola</name>
    <dbReference type="NCBI Taxonomy" id="1752077"/>
    <lineage>
        <taxon>Bacteria</taxon>
        <taxon>Pseudomonadati</taxon>
        <taxon>Bacteroidota</taxon>
        <taxon>Chitinophagia</taxon>
        <taxon>Chitinophagales</taxon>
        <taxon>Chitinophagaceae</taxon>
        <taxon>Niabella</taxon>
    </lineage>
</organism>
<keyword evidence="1" id="KW-0472">Membrane</keyword>
<protein>
    <recommendedName>
        <fullName evidence="4">DUF304 domain-containing protein</fullName>
    </recommendedName>
</protein>
<keyword evidence="3" id="KW-1185">Reference proteome</keyword>